<dbReference type="GO" id="GO:0007165">
    <property type="term" value="P:signal transduction"/>
    <property type="evidence" value="ECO:0007669"/>
    <property type="project" value="UniProtKB-KW"/>
</dbReference>
<evidence type="ECO:0000256" key="7">
    <source>
        <dbReference type="ARBA" id="ARBA00023136"/>
    </source>
</evidence>
<keyword evidence="3" id="KW-0716">Sensory transduction</keyword>
<keyword evidence="9" id="KW-0807">Transducer</keyword>
<keyword evidence="4 10" id="KW-0812">Transmembrane</keyword>
<comment type="subcellular location">
    <subcellularLocation>
        <location evidence="1">Cell membrane</location>
        <topology evidence="1">Multi-pass membrane protein</topology>
    </subcellularLocation>
</comment>
<feature type="transmembrane region" description="Helical" evidence="10">
    <location>
        <begin position="109"/>
        <end position="131"/>
    </location>
</feature>
<dbReference type="PANTHER" id="PTHR21137:SF35">
    <property type="entry name" value="ODORANT RECEPTOR 19A-RELATED"/>
    <property type="match status" value="1"/>
</dbReference>
<evidence type="ECO:0000256" key="10">
    <source>
        <dbReference type="SAM" id="Phobius"/>
    </source>
</evidence>
<keyword evidence="6 10" id="KW-1133">Transmembrane helix</keyword>
<protein>
    <recommendedName>
        <fullName evidence="13">Odorant receptor</fullName>
    </recommendedName>
</protein>
<evidence type="ECO:0000256" key="8">
    <source>
        <dbReference type="ARBA" id="ARBA00023170"/>
    </source>
</evidence>
<keyword evidence="2" id="KW-1003">Cell membrane</keyword>
<evidence type="ECO:0000313" key="11">
    <source>
        <dbReference type="EnsemblMetazoa" id="ACHR006091-PA"/>
    </source>
</evidence>
<keyword evidence="12" id="KW-1185">Reference proteome</keyword>
<keyword evidence="8" id="KW-0675">Receptor</keyword>
<feature type="transmembrane region" description="Helical" evidence="10">
    <location>
        <begin position="332"/>
        <end position="349"/>
    </location>
</feature>
<dbReference type="VEuPathDB" id="VectorBase:ACHR006091"/>
<evidence type="ECO:0000256" key="4">
    <source>
        <dbReference type="ARBA" id="ARBA00022692"/>
    </source>
</evidence>
<evidence type="ECO:0000256" key="3">
    <source>
        <dbReference type="ARBA" id="ARBA00022606"/>
    </source>
</evidence>
<feature type="transmembrane region" description="Helical" evidence="10">
    <location>
        <begin position="245"/>
        <end position="266"/>
    </location>
</feature>
<sequence length="352" mass="40735">MEVLKLNIINPNWHPTFRSLTVLVAIVFIPFLIIYSATVYRQHFETVLEALSVAGCGMQVFFRTYFYLFQRERCRQIVEEVREQRSVYGAEDDPRMEQLFRDGTARMLFFYRLIHLMYGACFFFQLGPLIVPDPHKCNLPLPLQLPFIPPDQNVAYYCINYAHHILLNLLAVFHLLPMDGVLILALINICTRIAALQLLLQQLDEKLSVAQWQRTEHLDADLNRIIELHIATKRFARVIYNTYQMHFFTMFSMLCFVICMCMNVVARNPQSTLIPFGVASTGQLFVICMLGNVLYIASDRLKEGVYGIQWYRCTISQQKRLLFLLANAQSEIVMSAVFIPVTMTSFVAVSSE</sequence>
<feature type="transmembrane region" description="Helical" evidence="10">
    <location>
        <begin position="20"/>
        <end position="38"/>
    </location>
</feature>
<evidence type="ECO:0000256" key="2">
    <source>
        <dbReference type="ARBA" id="ARBA00022475"/>
    </source>
</evidence>
<keyword evidence="7 10" id="KW-0472">Membrane</keyword>
<evidence type="ECO:0000256" key="6">
    <source>
        <dbReference type="ARBA" id="ARBA00022989"/>
    </source>
</evidence>
<keyword evidence="5" id="KW-0552">Olfaction</keyword>
<dbReference type="Pfam" id="PF02949">
    <property type="entry name" value="7tm_6"/>
    <property type="match status" value="1"/>
</dbReference>
<dbReference type="InterPro" id="IPR004117">
    <property type="entry name" value="7tm6_olfct_rcpt"/>
</dbReference>
<reference evidence="11" key="2">
    <citation type="submission" date="2020-05" db="UniProtKB">
        <authorList>
            <consortium name="EnsemblMetazoa"/>
        </authorList>
    </citation>
    <scope>IDENTIFICATION</scope>
    <source>
        <strain evidence="11">ACHKN1017</strain>
    </source>
</reference>
<dbReference type="Proteomes" id="UP000075881">
    <property type="component" value="Unassembled WGS sequence"/>
</dbReference>
<dbReference type="GO" id="GO:0005886">
    <property type="term" value="C:plasma membrane"/>
    <property type="evidence" value="ECO:0007669"/>
    <property type="project" value="UniProtKB-SubCell"/>
</dbReference>
<dbReference type="GO" id="GO:0004984">
    <property type="term" value="F:olfactory receptor activity"/>
    <property type="evidence" value="ECO:0007669"/>
    <property type="project" value="InterPro"/>
</dbReference>
<dbReference type="PANTHER" id="PTHR21137">
    <property type="entry name" value="ODORANT RECEPTOR"/>
    <property type="match status" value="1"/>
</dbReference>
<name>A0A182K5Q6_9DIPT</name>
<evidence type="ECO:0008006" key="13">
    <source>
        <dbReference type="Google" id="ProtNLM"/>
    </source>
</evidence>
<feature type="transmembrane region" description="Helical" evidence="10">
    <location>
        <begin position="273"/>
        <end position="297"/>
    </location>
</feature>
<evidence type="ECO:0000256" key="1">
    <source>
        <dbReference type="ARBA" id="ARBA00004651"/>
    </source>
</evidence>
<organism evidence="11 12">
    <name type="scientific">Anopheles christyi</name>
    <dbReference type="NCBI Taxonomy" id="43041"/>
    <lineage>
        <taxon>Eukaryota</taxon>
        <taxon>Metazoa</taxon>
        <taxon>Ecdysozoa</taxon>
        <taxon>Arthropoda</taxon>
        <taxon>Hexapoda</taxon>
        <taxon>Insecta</taxon>
        <taxon>Pterygota</taxon>
        <taxon>Neoptera</taxon>
        <taxon>Endopterygota</taxon>
        <taxon>Diptera</taxon>
        <taxon>Nematocera</taxon>
        <taxon>Culicoidea</taxon>
        <taxon>Culicidae</taxon>
        <taxon>Anophelinae</taxon>
        <taxon>Anopheles</taxon>
    </lineage>
</organism>
<evidence type="ECO:0000313" key="12">
    <source>
        <dbReference type="Proteomes" id="UP000075881"/>
    </source>
</evidence>
<dbReference type="EnsemblMetazoa" id="ACHR006091-RA">
    <property type="protein sequence ID" value="ACHR006091-PA"/>
    <property type="gene ID" value="ACHR006091"/>
</dbReference>
<proteinExistence type="predicted"/>
<dbReference type="GO" id="GO:0005549">
    <property type="term" value="F:odorant binding"/>
    <property type="evidence" value="ECO:0007669"/>
    <property type="project" value="InterPro"/>
</dbReference>
<evidence type="ECO:0000256" key="9">
    <source>
        <dbReference type="ARBA" id="ARBA00023224"/>
    </source>
</evidence>
<evidence type="ECO:0000256" key="5">
    <source>
        <dbReference type="ARBA" id="ARBA00022725"/>
    </source>
</evidence>
<reference evidence="12" key="1">
    <citation type="submission" date="2013-03" db="EMBL/GenBank/DDBJ databases">
        <title>The Genome Sequence of Anopheles christyi ACHKN1017.</title>
        <authorList>
            <consortium name="The Broad Institute Genomics Platform"/>
            <person name="Neafsey D.E."/>
            <person name="Besansky N."/>
            <person name="Walker B."/>
            <person name="Young S.K."/>
            <person name="Zeng Q."/>
            <person name="Gargeya S."/>
            <person name="Fitzgerald M."/>
            <person name="Haas B."/>
            <person name="Abouelleil A."/>
            <person name="Allen A.W."/>
            <person name="Alvarado L."/>
            <person name="Arachchi H.M."/>
            <person name="Berlin A.M."/>
            <person name="Chapman S.B."/>
            <person name="Gainer-Dewar J."/>
            <person name="Goldberg J."/>
            <person name="Griggs A."/>
            <person name="Gujja S."/>
            <person name="Hansen M."/>
            <person name="Howarth C."/>
            <person name="Imamovic A."/>
            <person name="Ireland A."/>
            <person name="Larimer J."/>
            <person name="McCowan C."/>
            <person name="Murphy C."/>
            <person name="Pearson M."/>
            <person name="Poon T.W."/>
            <person name="Priest M."/>
            <person name="Roberts A."/>
            <person name="Saif S."/>
            <person name="Shea T."/>
            <person name="Sisk P."/>
            <person name="Sykes S."/>
            <person name="Wortman J."/>
            <person name="Nusbaum C."/>
            <person name="Birren B."/>
        </authorList>
    </citation>
    <scope>NUCLEOTIDE SEQUENCE [LARGE SCALE GENOMIC DNA]</scope>
    <source>
        <strain evidence="12">ACHKN1017</strain>
    </source>
</reference>
<accession>A0A182K5Q6</accession>
<feature type="transmembrane region" description="Helical" evidence="10">
    <location>
        <begin position="50"/>
        <end position="69"/>
    </location>
</feature>
<dbReference type="AlphaFoldDB" id="A0A182K5Q6"/>